<keyword evidence="7" id="KW-1185">Reference proteome</keyword>
<dbReference type="Proteomes" id="UP000231701">
    <property type="component" value="Chromosome"/>
</dbReference>
<proteinExistence type="inferred from homology"/>
<feature type="binding site" evidence="3">
    <location>
        <position position="248"/>
    </location>
    <ligand>
        <name>S-adenosyl-L-methionine</name>
        <dbReference type="ChEBI" id="CHEBI:59789"/>
    </ligand>
</feature>
<dbReference type="PANTHER" id="PTHR43861:SF2">
    <property type="entry name" value="CARBOXY-S-ADENOSYL-L-METHIONINE SYNTHASE"/>
    <property type="match status" value="1"/>
</dbReference>
<evidence type="ECO:0000256" key="1">
    <source>
        <dbReference type="ARBA" id="ARBA00022679"/>
    </source>
</evidence>
<organism evidence="6 7">
    <name type="scientific">Mariprofundus aestuarium</name>
    <dbReference type="NCBI Taxonomy" id="1921086"/>
    <lineage>
        <taxon>Bacteria</taxon>
        <taxon>Pseudomonadati</taxon>
        <taxon>Pseudomonadota</taxon>
        <taxon>Candidatius Mariprofundia</taxon>
        <taxon>Mariprofundales</taxon>
        <taxon>Mariprofundaceae</taxon>
        <taxon>Mariprofundus</taxon>
    </lineage>
</organism>
<feature type="binding site" evidence="3 4">
    <location>
        <begin position="166"/>
        <end position="167"/>
    </location>
    <ligand>
        <name>S-adenosyl-L-methionine</name>
        <dbReference type="ChEBI" id="CHEBI:59789"/>
    </ligand>
</feature>
<dbReference type="EC" id="2.1.3.-" evidence="3"/>
<comment type="subunit">
    <text evidence="3">Homodimer.</text>
</comment>
<sequence>MIGHIAIIDDYFLTGWIQRMDPPCFDDIRCAFDSIRNRGRKKRVKPEGFCVRFRRMSRDVIYTSEIHSNGFVFDDKVASVFADMIGRSVPGYGQTLQMVELLAHQFAQAESNLYDLGCSLGAATMALSRGSAGKDCRVIGIDNSPAMVERCKGMLKDEPVEILCQDILDTAIENASVVVLNFVLQFIEREERLQLLKKIQQGLRPGGVLIISEKIAFVDEAESRRQIELHEAFKRAQGYSELEISRKRSALENVLVPEPLDVHHHRLKQAGFSASNTWFQCFNFASMIAFK</sequence>
<comment type="catalytic activity">
    <reaction evidence="3">
        <text>prephenate + S-adenosyl-L-methionine = carboxy-S-adenosyl-L-methionine + 3-phenylpyruvate + H2O</text>
        <dbReference type="Rhea" id="RHEA:51692"/>
        <dbReference type="ChEBI" id="CHEBI:15377"/>
        <dbReference type="ChEBI" id="CHEBI:18005"/>
        <dbReference type="ChEBI" id="CHEBI:29934"/>
        <dbReference type="ChEBI" id="CHEBI:59789"/>
        <dbReference type="ChEBI" id="CHEBI:134278"/>
    </reaction>
</comment>
<dbReference type="HAMAP" id="MF_01589">
    <property type="entry name" value="Cx_SAM_synthase"/>
    <property type="match status" value="1"/>
</dbReference>
<dbReference type="GO" id="GO:0002098">
    <property type="term" value="P:tRNA wobble uridine modification"/>
    <property type="evidence" value="ECO:0007669"/>
    <property type="project" value="InterPro"/>
</dbReference>
<feature type="domain" description="Methyltransferase" evidence="5">
    <location>
        <begin position="115"/>
        <end position="207"/>
    </location>
</feature>
<dbReference type="Gene3D" id="3.40.50.150">
    <property type="entry name" value="Vaccinia Virus protein VP39"/>
    <property type="match status" value="1"/>
</dbReference>
<gene>
    <name evidence="3" type="primary">cmoA</name>
    <name evidence="6" type="ORF">Ga0123461_1355</name>
</gene>
<name>A0A2K8L1R3_MARES</name>
<keyword evidence="6" id="KW-0489">Methyltransferase</keyword>
<protein>
    <recommendedName>
        <fullName evidence="3">Carboxy-S-adenosyl-L-methionine synthase</fullName>
        <shortName evidence="3">Cx-SAM synthase</shortName>
        <ecNumber evidence="3">2.1.3.-</ecNumber>
    </recommendedName>
</protein>
<evidence type="ECO:0000313" key="7">
    <source>
        <dbReference type="Proteomes" id="UP000231701"/>
    </source>
</evidence>
<dbReference type="GO" id="GO:0008168">
    <property type="term" value="F:methyltransferase activity"/>
    <property type="evidence" value="ECO:0007669"/>
    <property type="project" value="UniProtKB-KW"/>
</dbReference>
<evidence type="ECO:0000256" key="3">
    <source>
        <dbReference type="HAMAP-Rule" id="MF_01589"/>
    </source>
</evidence>
<feature type="binding site" evidence="3 4">
    <location>
        <begin position="142"/>
        <end position="143"/>
    </location>
    <ligand>
        <name>S-adenosyl-L-methionine</name>
        <dbReference type="ChEBI" id="CHEBI:59789"/>
    </ligand>
</feature>
<dbReference type="AlphaFoldDB" id="A0A2K8L1R3"/>
<dbReference type="PIRSF" id="PIRSF006325">
    <property type="entry name" value="MeTrfase_bac"/>
    <property type="match status" value="1"/>
</dbReference>
<feature type="binding site" evidence="3 4">
    <location>
        <begin position="117"/>
        <end position="119"/>
    </location>
    <ligand>
        <name>S-adenosyl-L-methionine</name>
        <dbReference type="ChEBI" id="CHEBI:59789"/>
    </ligand>
</feature>
<evidence type="ECO:0000256" key="4">
    <source>
        <dbReference type="PIRSR" id="PIRSR006325-1"/>
    </source>
</evidence>
<reference evidence="6 7" key="1">
    <citation type="submission" date="2016-12" db="EMBL/GenBank/DDBJ databases">
        <title>Isolation and genomic insights into novel planktonic Zetaproteobacteria from stratified waters of the Chesapeake Bay.</title>
        <authorList>
            <person name="McAllister S.M."/>
            <person name="Kato S."/>
            <person name="Chan C.S."/>
            <person name="Chiu B.K."/>
            <person name="Field E.K."/>
        </authorList>
    </citation>
    <scope>NUCLEOTIDE SEQUENCE [LARGE SCALE GENOMIC DNA]</scope>
    <source>
        <strain evidence="6 7">CP-5</strain>
    </source>
</reference>
<dbReference type="CDD" id="cd02440">
    <property type="entry name" value="AdoMet_MTases"/>
    <property type="match status" value="1"/>
</dbReference>
<dbReference type="InterPro" id="IPR029063">
    <property type="entry name" value="SAM-dependent_MTases_sf"/>
</dbReference>
<evidence type="ECO:0000256" key="2">
    <source>
        <dbReference type="ARBA" id="ARBA00022691"/>
    </source>
</evidence>
<dbReference type="GO" id="GO:0032259">
    <property type="term" value="P:methylation"/>
    <property type="evidence" value="ECO:0007669"/>
    <property type="project" value="UniProtKB-KW"/>
</dbReference>
<dbReference type="InterPro" id="IPR041698">
    <property type="entry name" value="Methyltransf_25"/>
</dbReference>
<dbReference type="GO" id="GO:0016743">
    <property type="term" value="F:carboxyl- or carbamoyltransferase activity"/>
    <property type="evidence" value="ECO:0007669"/>
    <property type="project" value="UniProtKB-UniRule"/>
</dbReference>
<comment type="function">
    <text evidence="3">Catalyzes the conversion of S-adenosyl-L-methionine (SAM) to carboxy-S-adenosyl-L-methionine (Cx-SAM).</text>
</comment>
<dbReference type="KEGG" id="maes:Ga0123461_1355"/>
<dbReference type="Pfam" id="PF13649">
    <property type="entry name" value="Methyltransf_25"/>
    <property type="match status" value="1"/>
</dbReference>
<dbReference type="SUPFAM" id="SSF53335">
    <property type="entry name" value="S-adenosyl-L-methionine-dependent methyltransferases"/>
    <property type="match status" value="1"/>
</dbReference>
<dbReference type="GO" id="GO:1904047">
    <property type="term" value="F:S-adenosyl-L-methionine binding"/>
    <property type="evidence" value="ECO:0007669"/>
    <property type="project" value="UniProtKB-UniRule"/>
</dbReference>
<accession>A0A2K8L1R3</accession>
<dbReference type="EMBL" id="CP018799">
    <property type="protein sequence ID" value="ATX79771.1"/>
    <property type="molecule type" value="Genomic_DNA"/>
</dbReference>
<dbReference type="InterPro" id="IPR005271">
    <property type="entry name" value="CmoA"/>
</dbReference>
<dbReference type="PANTHER" id="PTHR43861">
    <property type="entry name" value="TRANS-ACONITATE 2-METHYLTRANSFERASE-RELATED"/>
    <property type="match status" value="1"/>
</dbReference>
<feature type="binding site" evidence="3 4">
    <location>
        <position position="92"/>
    </location>
    <ligand>
        <name>S-adenosyl-L-methionine</name>
        <dbReference type="ChEBI" id="CHEBI:59789"/>
    </ligand>
</feature>
<keyword evidence="2 3" id="KW-0949">S-adenosyl-L-methionine</keyword>
<feature type="binding site" evidence="3 4">
    <location>
        <position position="181"/>
    </location>
    <ligand>
        <name>S-adenosyl-L-methionine</name>
        <dbReference type="ChEBI" id="CHEBI:59789"/>
    </ligand>
</feature>
<evidence type="ECO:0000313" key="6">
    <source>
        <dbReference type="EMBL" id="ATX79771.1"/>
    </source>
</evidence>
<evidence type="ECO:0000259" key="5">
    <source>
        <dbReference type="Pfam" id="PF13649"/>
    </source>
</evidence>
<keyword evidence="1 3" id="KW-0808">Transferase</keyword>
<comment type="similarity">
    <text evidence="3">Belongs to the class I-like SAM-binding methyltransferase superfamily. Cx-SAM synthase family.</text>
</comment>
<dbReference type="NCBIfam" id="TIGR00740">
    <property type="entry name" value="carboxy-S-adenosyl-L-methionine synthase CmoA"/>
    <property type="match status" value="1"/>
</dbReference>